<organism evidence="2 3">
    <name type="scientific">Caloramator quimbayensis</name>
    <dbReference type="NCBI Taxonomy" id="1147123"/>
    <lineage>
        <taxon>Bacteria</taxon>
        <taxon>Bacillati</taxon>
        <taxon>Bacillota</taxon>
        <taxon>Clostridia</taxon>
        <taxon>Eubacteriales</taxon>
        <taxon>Clostridiaceae</taxon>
        <taxon>Caloramator</taxon>
    </lineage>
</organism>
<proteinExistence type="predicted"/>
<keyword evidence="3" id="KW-1185">Reference proteome</keyword>
<evidence type="ECO:0000313" key="3">
    <source>
        <dbReference type="Proteomes" id="UP000190105"/>
    </source>
</evidence>
<dbReference type="AlphaFoldDB" id="A0A1T4X2K3"/>
<dbReference type="Gene3D" id="3.40.1390.20">
    <property type="entry name" value="HprK N-terminal domain-like"/>
    <property type="match status" value="1"/>
</dbReference>
<dbReference type="STRING" id="1147123.SAMN05443428_105147"/>
<feature type="domain" description="DRTGG" evidence="1">
    <location>
        <begin position="5"/>
        <end position="101"/>
    </location>
</feature>
<accession>A0A1T4X2K3</accession>
<sequence length="122" mass="13696">MKLKEIVNLLDAEVLCGREKLDYEVNFAFGSDLMSDVLSLVNKDTILLTGLTNIQAVRTAEMMDIKCIIYVRGKRPDEQVIKLAQEKDICLISTKHILFNTCGILYVNGLKGAEINKCTMNI</sequence>
<dbReference type="InterPro" id="IPR028979">
    <property type="entry name" value="Ser_kin/Pase_Hpr-like_N_sf"/>
</dbReference>
<dbReference type="SUPFAM" id="SSF75138">
    <property type="entry name" value="HprK N-terminal domain-like"/>
    <property type="match status" value="1"/>
</dbReference>
<gene>
    <name evidence="2" type="ORF">SAMN05443428_105147</name>
</gene>
<reference evidence="3" key="1">
    <citation type="submission" date="2017-02" db="EMBL/GenBank/DDBJ databases">
        <authorList>
            <person name="Varghese N."/>
            <person name="Submissions S."/>
        </authorList>
    </citation>
    <scope>NUCLEOTIDE SEQUENCE [LARGE SCALE GENOMIC DNA]</scope>
    <source>
        <strain evidence="3">USBA 833</strain>
    </source>
</reference>
<dbReference type="InterPro" id="IPR010766">
    <property type="entry name" value="DRTGG"/>
</dbReference>
<dbReference type="RefSeq" id="WP_078695962.1">
    <property type="nucleotide sequence ID" value="NZ_FUYH01000005.1"/>
</dbReference>
<evidence type="ECO:0000313" key="2">
    <source>
        <dbReference type="EMBL" id="SKA83699.1"/>
    </source>
</evidence>
<dbReference type="Pfam" id="PF07085">
    <property type="entry name" value="DRTGG"/>
    <property type="match status" value="1"/>
</dbReference>
<evidence type="ECO:0000259" key="1">
    <source>
        <dbReference type="Pfam" id="PF07085"/>
    </source>
</evidence>
<dbReference type="OrthoDB" id="9800390at2"/>
<name>A0A1T4X2K3_9CLOT</name>
<dbReference type="EMBL" id="FUYH01000005">
    <property type="protein sequence ID" value="SKA83699.1"/>
    <property type="molecule type" value="Genomic_DNA"/>
</dbReference>
<protein>
    <submittedName>
        <fullName evidence="2">DRTGG domain-containing protein</fullName>
    </submittedName>
</protein>
<dbReference type="Proteomes" id="UP000190105">
    <property type="component" value="Unassembled WGS sequence"/>
</dbReference>